<keyword evidence="1" id="KW-0802">TPR repeat</keyword>
<accession>A0A0S7BSU8</accession>
<dbReference type="InterPro" id="IPR019734">
    <property type="entry name" value="TPR_rpt"/>
</dbReference>
<feature type="chain" id="PRO_5006633171" evidence="2">
    <location>
        <begin position="21"/>
        <end position="1098"/>
    </location>
</feature>
<dbReference type="SMART" id="SM00028">
    <property type="entry name" value="TPR"/>
    <property type="match status" value="5"/>
</dbReference>
<proteinExistence type="predicted"/>
<dbReference type="STRING" id="1678841.TBC1_111946"/>
<dbReference type="PROSITE" id="PS50005">
    <property type="entry name" value="TPR"/>
    <property type="match status" value="2"/>
</dbReference>
<dbReference type="Gene3D" id="3.90.930.1">
    <property type="match status" value="4"/>
</dbReference>
<evidence type="ECO:0000313" key="4">
    <source>
        <dbReference type="Proteomes" id="UP000053091"/>
    </source>
</evidence>
<dbReference type="EMBL" id="DF968182">
    <property type="protein sequence ID" value="GAP43788.1"/>
    <property type="molecule type" value="Genomic_DNA"/>
</dbReference>
<dbReference type="PANTHER" id="PTHR12558">
    <property type="entry name" value="CELL DIVISION CYCLE 16,23,27"/>
    <property type="match status" value="1"/>
</dbReference>
<reference evidence="3" key="1">
    <citation type="journal article" date="2015" name="Genome Announc.">
        <title>Draft Genome Sequence of Bacteroidales Strain TBC1, a Novel Isolate from a Methanogenic Wastewater Treatment System.</title>
        <authorList>
            <person name="Tourlousse D.M."/>
            <person name="Matsuura N."/>
            <person name="Sun L."/>
            <person name="Toyonaga M."/>
            <person name="Kuroda K."/>
            <person name="Ohashi A."/>
            <person name="Cruz R."/>
            <person name="Yamaguchi T."/>
            <person name="Sekiguchi Y."/>
        </authorList>
    </citation>
    <scope>NUCLEOTIDE SEQUENCE [LARGE SCALE GENOMIC DNA]</scope>
    <source>
        <strain evidence="3">TBC1</strain>
    </source>
</reference>
<gene>
    <name evidence="3" type="ORF">TBC1_111946</name>
</gene>
<dbReference type="InterPro" id="IPR011652">
    <property type="entry name" value="MORN_2"/>
</dbReference>
<dbReference type="Proteomes" id="UP000053091">
    <property type="component" value="Unassembled WGS sequence"/>
</dbReference>
<keyword evidence="4" id="KW-1185">Reference proteome</keyword>
<name>A0A0S7BSU8_9BACT</name>
<feature type="signal peptide" evidence="2">
    <location>
        <begin position="1"/>
        <end position="20"/>
    </location>
</feature>
<keyword evidence="2" id="KW-0732">Signal</keyword>
<dbReference type="Pfam" id="PF14559">
    <property type="entry name" value="TPR_19"/>
    <property type="match status" value="1"/>
</dbReference>
<evidence type="ECO:0000313" key="3">
    <source>
        <dbReference type="EMBL" id="GAP43788.1"/>
    </source>
</evidence>
<dbReference type="RefSeq" id="WP_062041489.1">
    <property type="nucleotide sequence ID" value="NZ_DF968182.1"/>
</dbReference>
<evidence type="ECO:0000256" key="1">
    <source>
        <dbReference type="PROSITE-ProRule" id="PRU00339"/>
    </source>
</evidence>
<feature type="repeat" description="TPR" evidence="1">
    <location>
        <begin position="98"/>
        <end position="131"/>
    </location>
</feature>
<evidence type="ECO:0000256" key="2">
    <source>
        <dbReference type="SAM" id="SignalP"/>
    </source>
</evidence>
<dbReference type="Pfam" id="PF07661">
    <property type="entry name" value="MORN_2"/>
    <property type="match status" value="5"/>
</dbReference>
<organism evidence="3">
    <name type="scientific">Lentimicrobium saccharophilum</name>
    <dbReference type="NCBI Taxonomy" id="1678841"/>
    <lineage>
        <taxon>Bacteria</taxon>
        <taxon>Pseudomonadati</taxon>
        <taxon>Bacteroidota</taxon>
        <taxon>Bacteroidia</taxon>
        <taxon>Bacteroidales</taxon>
        <taxon>Lentimicrobiaceae</taxon>
        <taxon>Lentimicrobium</taxon>
    </lineage>
</organism>
<sequence length="1098" mass="126744">MKKSILISLLALVVSFSAVSQTGQSALDQSTSLVERGIELYDNNEFHKAIEVFDSVSPCDPNYAWAVYEKSLCRWQLDENDEAYRLCREAHALNPSDAAIAITLGSILDDLGKTREAIDSFRSSLKKWPYNSNLRFNLGVTYLRNNQPEEAEEVLLQGIRIKPFHATSHLALAQANFVMGRLSKSYLAYNMAILMNPEIKLLTEFESCITGARDSLTKQHLYLRHNEDNAEKWEALDLLMRSELAFNEKFRFQGDLDFLTSRQSYLLFTNMNYDASDTSLYNQLYVRFFDSMIKEKLFNTSLYYSYNQLENEKIKNWIQNNIENLRSFIEWSKTTIQKYRAYGYNPVNETAQYKMLHFDENDVLLGIGRMQEGNNSIKDGNWIITRGNGSVSERGFYKNDASEGDWYIYNEDGNPAQHLKFLGGVLEGESRAFHPNGRPLGIYPRKEGEMHGVDREFTLSGFPLTEFHAKAGLKEGTAKEYFYRQGYSRSTTFKNNKAEGPYTETWLNGITKTTGTYRDSIPEGITITWYPDGSKESEGTLKNGLPAGAWIKYFPNGAKQETYGYDEEGLLSGIKLIYNREGKIIRKDSIYSGGFLNGIRTNYYPEGSISSIEELDYDTLISFKAYDHKGRLLASERLDQNKSIVYRTFYYDGTPESEGMIRNGLYEGQWKFFYPNGNVQNLLNFSGGLQSGRQISYHISGGIKDDFTCIDGLIEGEFRSFYPSGKLERKGNFTQNEYDGEWFEYYANDTIESRTFYHKGLRKGLSMNFALSGRRYFDEFFNNEGDSYRLILYDAEGKPSADIDYSLDSIQFTDHYPSGQIRRKGSLSDYVFHGSQEWYYPNGRLQRVNNMLHGHHNGIMKYWDYRGNPEMEIPYVMNKTHGLIKRYESGRLNSVDPYEMDVNQGVFVEFHENGRVYRKINYGNDLKNGYAWYYSPDSVLMYRVLFIQDVIREISYLDKSGRYVPSIVAAPELQDVKTYYPDGSISAAFTLENGLFHGKFTSFYPGGRPFKEIHYNKGDNEGLSITYYPNGKLKEKLTFSKDMRHGNFTSYHPGGQKSTEGRYSYNREEGEWRYYDTTGRMTGQLIYDSGDLYEIREL</sequence>
<dbReference type="InterPro" id="IPR011990">
    <property type="entry name" value="TPR-like_helical_dom_sf"/>
</dbReference>
<feature type="repeat" description="TPR" evidence="1">
    <location>
        <begin position="132"/>
        <end position="165"/>
    </location>
</feature>
<protein>
    <submittedName>
        <fullName evidence="3">Antitoxin component YwqK of the YwqJK toxin-antitoxin module</fullName>
    </submittedName>
</protein>
<dbReference type="PANTHER" id="PTHR12558:SF13">
    <property type="entry name" value="CELL DIVISION CYCLE PROTEIN 27 HOMOLOG"/>
    <property type="match status" value="1"/>
</dbReference>
<dbReference type="SUPFAM" id="SSF48452">
    <property type="entry name" value="TPR-like"/>
    <property type="match status" value="1"/>
</dbReference>
<dbReference type="Gene3D" id="1.25.40.10">
    <property type="entry name" value="Tetratricopeptide repeat domain"/>
    <property type="match status" value="1"/>
</dbReference>
<dbReference type="Gene3D" id="2.20.110.10">
    <property type="entry name" value="Histone H3 K4-specific methyltransferase SET7/9 N-terminal domain"/>
    <property type="match status" value="2"/>
</dbReference>
<dbReference type="SUPFAM" id="SSF82185">
    <property type="entry name" value="Histone H3 K4-specific methyltransferase SET7/9 N-terminal domain"/>
    <property type="match status" value="6"/>
</dbReference>
<dbReference type="AlphaFoldDB" id="A0A0S7BSU8"/>